<reference evidence="2" key="1">
    <citation type="submission" date="2020-09" db="EMBL/GenBank/DDBJ databases">
        <title>Genome-Enabled Discovery of Anthraquinone Biosynthesis in Senna tora.</title>
        <authorList>
            <person name="Kang S.-H."/>
            <person name="Pandey R.P."/>
            <person name="Lee C.-M."/>
            <person name="Sim J.-S."/>
            <person name="Jeong J.-T."/>
            <person name="Choi B.-S."/>
            <person name="Jung M."/>
            <person name="Ginzburg D."/>
            <person name="Zhao K."/>
            <person name="Won S.Y."/>
            <person name="Oh T.-J."/>
            <person name="Yu Y."/>
            <person name="Kim N.-H."/>
            <person name="Lee O.R."/>
            <person name="Lee T.-H."/>
            <person name="Bashyal P."/>
            <person name="Kim T.-S."/>
            <person name="Lee W.-H."/>
            <person name="Kawkins C."/>
            <person name="Kim C.-K."/>
            <person name="Kim J.S."/>
            <person name="Ahn B.O."/>
            <person name="Rhee S.Y."/>
            <person name="Sohng J.K."/>
        </authorList>
    </citation>
    <scope>NUCLEOTIDE SEQUENCE</scope>
    <source>
        <tissue evidence="2">Leaf</tissue>
    </source>
</reference>
<sequence length="158" mass="17559">MDADVARWILEFVLRSNLPDSTAKRVFNILPVSTADSRLKKTILLRHCNHGHNEASVLHRCCGMHHQIPRGQPGFVFRRRQEDLEGSDWENGGGYGFRRRAYLAETWELMGPSFLELAAALSEQSEVKDGSCGLSKDATDRSDEGGDIGVVESDLASD</sequence>
<proteinExistence type="predicted"/>
<accession>A0A835CFT3</accession>
<dbReference type="AlphaFoldDB" id="A0A835CFT3"/>
<dbReference type="PANTHER" id="PTHR46993">
    <property type="entry name" value="MYB TRANSCRIPTION FACTOR"/>
    <property type="match status" value="1"/>
</dbReference>
<feature type="region of interest" description="Disordered" evidence="1">
    <location>
        <begin position="126"/>
        <end position="158"/>
    </location>
</feature>
<gene>
    <name evidence="2" type="ORF">G2W53_005679</name>
</gene>
<dbReference type="Proteomes" id="UP000634136">
    <property type="component" value="Unassembled WGS sequence"/>
</dbReference>
<name>A0A835CFT3_9FABA</name>
<dbReference type="PANTHER" id="PTHR46993:SF6">
    <property type="entry name" value="MYB TRANSCRIPTION FACTOR"/>
    <property type="match status" value="1"/>
</dbReference>
<evidence type="ECO:0000256" key="1">
    <source>
        <dbReference type="SAM" id="MobiDB-lite"/>
    </source>
</evidence>
<keyword evidence="3" id="KW-1185">Reference proteome</keyword>
<evidence type="ECO:0000313" key="2">
    <source>
        <dbReference type="EMBL" id="KAF7837197.1"/>
    </source>
</evidence>
<dbReference type="OrthoDB" id="608866at2759"/>
<comment type="caution">
    <text evidence="2">The sequence shown here is derived from an EMBL/GenBank/DDBJ whole genome shotgun (WGS) entry which is preliminary data.</text>
</comment>
<protein>
    <submittedName>
        <fullName evidence="2">Telomeric repeat-binding factor 1</fullName>
    </submittedName>
</protein>
<dbReference type="EMBL" id="JAAIUW010000003">
    <property type="protein sequence ID" value="KAF7837197.1"/>
    <property type="molecule type" value="Genomic_DNA"/>
</dbReference>
<organism evidence="2 3">
    <name type="scientific">Senna tora</name>
    <dbReference type="NCBI Taxonomy" id="362788"/>
    <lineage>
        <taxon>Eukaryota</taxon>
        <taxon>Viridiplantae</taxon>
        <taxon>Streptophyta</taxon>
        <taxon>Embryophyta</taxon>
        <taxon>Tracheophyta</taxon>
        <taxon>Spermatophyta</taxon>
        <taxon>Magnoliopsida</taxon>
        <taxon>eudicotyledons</taxon>
        <taxon>Gunneridae</taxon>
        <taxon>Pentapetalae</taxon>
        <taxon>rosids</taxon>
        <taxon>fabids</taxon>
        <taxon>Fabales</taxon>
        <taxon>Fabaceae</taxon>
        <taxon>Caesalpinioideae</taxon>
        <taxon>Cassia clade</taxon>
        <taxon>Senna</taxon>
    </lineage>
</organism>
<evidence type="ECO:0000313" key="3">
    <source>
        <dbReference type="Proteomes" id="UP000634136"/>
    </source>
</evidence>